<dbReference type="eggNOG" id="ENOG502QQCR">
    <property type="taxonomic scope" value="Eukaryota"/>
</dbReference>
<dbReference type="GO" id="GO:0031297">
    <property type="term" value="P:replication fork processing"/>
    <property type="evidence" value="ECO:0007669"/>
    <property type="project" value="InterPro"/>
</dbReference>
<organism evidence="3 4">
    <name type="scientific">Nematostella vectensis</name>
    <name type="common">Starlet sea anemone</name>
    <dbReference type="NCBI Taxonomy" id="45351"/>
    <lineage>
        <taxon>Eukaryota</taxon>
        <taxon>Metazoa</taxon>
        <taxon>Cnidaria</taxon>
        <taxon>Anthozoa</taxon>
        <taxon>Hexacorallia</taxon>
        <taxon>Actiniaria</taxon>
        <taxon>Edwardsiidae</taxon>
        <taxon>Nematostella</taxon>
    </lineage>
</organism>
<sequence length="201" mass="23204">EAETSYTLWLEMLAVHLSRAGLQGLGWKQIKGRFYSKFHKRRMEELNETGLHNFISLFLTLSSVADLEDVVSGLIHTRNFSPPLFYFAFFSSPGLFALMLVYKERDVDCAHLSTKMADSFSLIAKEFAEVYSRDKVRHRHLWELITLFLDCTQEVLEHSNKKNLSESALIGVGFQQLFSVCRDNELRYVLGFVQSVLNIVR</sequence>
<dbReference type="STRING" id="45351.A7SC31"/>
<dbReference type="HOGENOM" id="CLU_1363418_0_0_1"/>
<keyword evidence="1" id="KW-0472">Membrane</keyword>
<gene>
    <name evidence="3" type="ORF">NEMVEDRAFT_v1g112797</name>
</gene>
<reference evidence="3 4" key="1">
    <citation type="journal article" date="2007" name="Science">
        <title>Sea anemone genome reveals ancestral eumetazoan gene repertoire and genomic organization.</title>
        <authorList>
            <person name="Putnam N.H."/>
            <person name="Srivastava M."/>
            <person name="Hellsten U."/>
            <person name="Dirks B."/>
            <person name="Chapman J."/>
            <person name="Salamov A."/>
            <person name="Terry A."/>
            <person name="Shapiro H."/>
            <person name="Lindquist E."/>
            <person name="Kapitonov V.V."/>
            <person name="Jurka J."/>
            <person name="Genikhovich G."/>
            <person name="Grigoriev I.V."/>
            <person name="Lucas S.M."/>
            <person name="Steele R.E."/>
            <person name="Finnerty J.R."/>
            <person name="Technau U."/>
            <person name="Martindale M.Q."/>
            <person name="Rokhsar D.S."/>
        </authorList>
    </citation>
    <scope>NUCLEOTIDE SEQUENCE [LARGE SCALE GENOMIC DNA]</scope>
    <source>
        <strain evidence="4">CH2 X CH6</strain>
    </source>
</reference>
<accession>A7SC31</accession>
<dbReference type="Proteomes" id="UP000001593">
    <property type="component" value="Unassembled WGS sequence"/>
</dbReference>
<dbReference type="AlphaFoldDB" id="A7SC31"/>
<dbReference type="PANTHER" id="PTHR28547">
    <property type="entry name" value="PROTEIN MMS22-LIKE"/>
    <property type="match status" value="1"/>
</dbReference>
<keyword evidence="1" id="KW-0812">Transmembrane</keyword>
<proteinExistence type="predicted"/>
<protein>
    <recommendedName>
        <fullName evidence="2">Protein MMS22-like N-terminal domain-containing protein</fullName>
    </recommendedName>
</protein>
<feature type="domain" description="Protein MMS22-like N-terminal" evidence="2">
    <location>
        <begin position="2"/>
        <end position="201"/>
    </location>
</feature>
<dbReference type="InterPro" id="IPR029425">
    <property type="entry name" value="MMS22L_N"/>
</dbReference>
<dbReference type="PhylomeDB" id="A7SC31"/>
<evidence type="ECO:0000313" key="3">
    <source>
        <dbReference type="EMBL" id="EDO38736.1"/>
    </source>
</evidence>
<name>A7SC31_NEMVE</name>
<evidence type="ECO:0000259" key="2">
    <source>
        <dbReference type="Pfam" id="PF14910"/>
    </source>
</evidence>
<keyword evidence="1" id="KW-1133">Transmembrane helix</keyword>
<dbReference type="Pfam" id="PF14910">
    <property type="entry name" value="MMS22L_N"/>
    <property type="match status" value="1"/>
</dbReference>
<evidence type="ECO:0000256" key="1">
    <source>
        <dbReference type="SAM" id="Phobius"/>
    </source>
</evidence>
<evidence type="ECO:0000313" key="4">
    <source>
        <dbReference type="Proteomes" id="UP000001593"/>
    </source>
</evidence>
<dbReference type="GO" id="GO:0000724">
    <property type="term" value="P:double-strand break repair via homologous recombination"/>
    <property type="evidence" value="ECO:0007669"/>
    <property type="project" value="InterPro"/>
</dbReference>
<dbReference type="InParanoid" id="A7SC31"/>
<feature type="non-terminal residue" evidence="3">
    <location>
        <position position="1"/>
    </location>
</feature>
<dbReference type="PANTHER" id="PTHR28547:SF1">
    <property type="entry name" value="PROTEIN MMS22-LIKE"/>
    <property type="match status" value="1"/>
</dbReference>
<keyword evidence="4" id="KW-1185">Reference proteome</keyword>
<dbReference type="InterPro" id="IPR042320">
    <property type="entry name" value="MMS22-like"/>
</dbReference>
<feature type="transmembrane region" description="Helical" evidence="1">
    <location>
        <begin position="84"/>
        <end position="102"/>
    </location>
</feature>
<dbReference type="EMBL" id="DS469620">
    <property type="protein sequence ID" value="EDO38736.1"/>
    <property type="molecule type" value="Genomic_DNA"/>
</dbReference>